<dbReference type="AlphaFoldDB" id="A0A328XLS8"/>
<keyword evidence="2" id="KW-0378">Hydrolase</keyword>
<keyword evidence="2" id="KW-0540">Nuclease</keyword>
<dbReference type="GO" id="GO:0004519">
    <property type="term" value="F:endonuclease activity"/>
    <property type="evidence" value="ECO:0007669"/>
    <property type="project" value="UniProtKB-KW"/>
</dbReference>
<dbReference type="OrthoDB" id="3322489at2"/>
<dbReference type="InterPro" id="IPR027417">
    <property type="entry name" value="P-loop_NTPase"/>
</dbReference>
<name>A0A328XLS8_9GAMM</name>
<dbReference type="SUPFAM" id="SSF52540">
    <property type="entry name" value="P-loop containing nucleoside triphosphate hydrolases"/>
    <property type="match status" value="1"/>
</dbReference>
<evidence type="ECO:0000313" key="3">
    <source>
        <dbReference type="Proteomes" id="UP000249700"/>
    </source>
</evidence>
<organism evidence="2 3">
    <name type="scientific">Onishia taeanensis</name>
    <dbReference type="NCBI Taxonomy" id="284577"/>
    <lineage>
        <taxon>Bacteria</taxon>
        <taxon>Pseudomonadati</taxon>
        <taxon>Pseudomonadota</taxon>
        <taxon>Gammaproteobacteria</taxon>
        <taxon>Oceanospirillales</taxon>
        <taxon>Halomonadaceae</taxon>
        <taxon>Onishia</taxon>
    </lineage>
</organism>
<accession>A0A328XLS8</accession>
<proteinExistence type="predicted"/>
<reference evidence="2 3" key="1">
    <citation type="submission" date="2018-06" db="EMBL/GenBank/DDBJ databases">
        <title>Comparative analysis of microorganisms from saline springs in Andes Mountain Range, Colombia.</title>
        <authorList>
            <person name="Rubin E."/>
        </authorList>
    </citation>
    <scope>NUCLEOTIDE SEQUENCE [LARGE SCALE GENOMIC DNA]</scope>
    <source>
        <strain evidence="2 3">USBA-857</strain>
    </source>
</reference>
<dbReference type="InterPro" id="IPR022602">
    <property type="entry name" value="DUF2813"/>
</dbReference>
<sequence length="584" mass="66505">MSVLIKTVRVRGFRGIENIEVELERTTVLTGMNNTGKTSLLRAIQLATGARASISQDDFYIKDSSTIEKITIDLLIAPVSDTDQQQDDFDEDWEIVFGTERIKTDGTRSYVPLRACVELDEASNSYQTTHSILPDWPSFHDESGYWYEKPKGKKTSFRLDELPFFYMDAQRDILEDTRLKSSYIGKMLSKVEYTEESIQEIEDQIAELNEKTVDNSEILKGLKSSLQELNSAMDGDSSGVELTPFTKKLRDLGKGMTIYYSDSQDSFSMEYHGMGTRSWSSLLTLKAFIQLLERNYQASSGVFLPILAIEEPEAHLHPNAQKKLFGQIHSIKGQKIISTHSPYVTASSSLSNIRSLYKDHTVHCGKINLKGLTDEDTRKIYRQVINTRGEMFFSKLLVFAEGETEEQALPIFFKKYFGYESIERGVDFVSVSSHTAYLPFLRFSEGMNIPWMIFSDAEADAKQSVQKALKKIGKEGDIGQHVVFVEDGNDFEKEILAGGYEAEVRKAIASFDFYHSEQHREAREATRLEEIEGYSSQELYEKMTSEKTRYGPAVAYQIVDSEKQLPEKVVELMEMIERTLQQGH</sequence>
<dbReference type="Pfam" id="PF11398">
    <property type="entry name" value="DUF2813"/>
    <property type="match status" value="1"/>
</dbReference>
<evidence type="ECO:0000259" key="1">
    <source>
        <dbReference type="Pfam" id="PF20469"/>
    </source>
</evidence>
<evidence type="ECO:0000313" key="2">
    <source>
        <dbReference type="EMBL" id="RAR59797.1"/>
    </source>
</evidence>
<dbReference type="PANTHER" id="PTHR43581">
    <property type="entry name" value="ATP/GTP PHOSPHATASE"/>
    <property type="match status" value="1"/>
</dbReference>
<feature type="domain" description="OLD protein-like TOPRIM" evidence="1">
    <location>
        <begin position="392"/>
        <end position="456"/>
    </location>
</feature>
<dbReference type="Pfam" id="PF20469">
    <property type="entry name" value="OLD-like_TOPRIM"/>
    <property type="match status" value="1"/>
</dbReference>
<dbReference type="RefSeq" id="WP_112055541.1">
    <property type="nucleotide sequence ID" value="NZ_QLSX01000008.1"/>
</dbReference>
<keyword evidence="2" id="KW-0255">Endonuclease</keyword>
<comment type="caution">
    <text evidence="2">The sequence shown here is derived from an EMBL/GenBank/DDBJ whole genome shotgun (WGS) entry which is preliminary data.</text>
</comment>
<dbReference type="InterPro" id="IPR051396">
    <property type="entry name" value="Bact_Antivir_Def_Nuclease"/>
</dbReference>
<dbReference type="Proteomes" id="UP000249700">
    <property type="component" value="Unassembled WGS sequence"/>
</dbReference>
<dbReference type="InterPro" id="IPR034139">
    <property type="entry name" value="TOPRIM_OLD"/>
</dbReference>
<gene>
    <name evidence="2" type="ORF">BCL93_108147</name>
</gene>
<dbReference type="Gene3D" id="3.40.50.300">
    <property type="entry name" value="P-loop containing nucleotide triphosphate hydrolases"/>
    <property type="match status" value="1"/>
</dbReference>
<dbReference type="EMBL" id="QLSX01000008">
    <property type="protein sequence ID" value="RAR59797.1"/>
    <property type="molecule type" value="Genomic_DNA"/>
</dbReference>
<protein>
    <submittedName>
        <fullName evidence="2">Putative ATP-dependent endonuclease of OLD family</fullName>
    </submittedName>
</protein>
<dbReference type="PANTHER" id="PTHR43581:SF4">
    <property type="entry name" value="ATP_GTP PHOSPHATASE"/>
    <property type="match status" value="1"/>
</dbReference>